<feature type="compositionally biased region" description="Acidic residues" evidence="5">
    <location>
        <begin position="417"/>
        <end position="430"/>
    </location>
</feature>
<dbReference type="GO" id="GO:0005737">
    <property type="term" value="C:cytoplasm"/>
    <property type="evidence" value="ECO:0007669"/>
    <property type="project" value="TreeGrafter"/>
</dbReference>
<keyword evidence="7" id="KW-1185">Reference proteome</keyword>
<dbReference type="InterPro" id="IPR040520">
    <property type="entry name" value="Importin_rep_3"/>
</dbReference>
<evidence type="ECO:0000256" key="2">
    <source>
        <dbReference type="ARBA" id="ARBA00007991"/>
    </source>
</evidence>
<dbReference type="InterPro" id="IPR011989">
    <property type="entry name" value="ARM-like"/>
</dbReference>
<comment type="subcellular location">
    <subcellularLocation>
        <location evidence="1">Nucleus</location>
    </subcellularLocation>
</comment>
<evidence type="ECO:0000256" key="4">
    <source>
        <dbReference type="ARBA" id="ARBA00023242"/>
    </source>
</evidence>
<dbReference type="GO" id="GO:0006606">
    <property type="term" value="P:protein import into nucleus"/>
    <property type="evidence" value="ECO:0007669"/>
    <property type="project" value="TreeGrafter"/>
</dbReference>
<comment type="caution">
    <text evidence="6">The sequence shown here is derived from an EMBL/GenBank/DDBJ whole genome shotgun (WGS) entry which is preliminary data.</text>
</comment>
<dbReference type="EMBL" id="JARIHO010000050">
    <property type="protein sequence ID" value="KAJ7321688.1"/>
    <property type="molecule type" value="Genomic_DNA"/>
</dbReference>
<evidence type="ECO:0000256" key="1">
    <source>
        <dbReference type="ARBA" id="ARBA00004123"/>
    </source>
</evidence>
<evidence type="ECO:0008006" key="8">
    <source>
        <dbReference type="Google" id="ProtNLM"/>
    </source>
</evidence>
<dbReference type="PANTHER" id="PTHR12363">
    <property type="entry name" value="TRANSPORTIN 3 AND IMPORTIN 13"/>
    <property type="match status" value="1"/>
</dbReference>
<comment type="similarity">
    <text evidence="2">Belongs to the importin beta family.</text>
</comment>
<keyword evidence="4" id="KW-0539">Nucleus</keyword>
<dbReference type="InterPro" id="IPR051345">
    <property type="entry name" value="Importin_beta-like_NTR"/>
</dbReference>
<keyword evidence="3" id="KW-0813">Transport</keyword>
<evidence type="ECO:0000313" key="7">
    <source>
        <dbReference type="Proteomes" id="UP001218218"/>
    </source>
</evidence>
<feature type="region of interest" description="Disordered" evidence="5">
    <location>
        <begin position="410"/>
        <end position="436"/>
    </location>
</feature>
<accession>A0AAD7EHF0</accession>
<dbReference type="Pfam" id="PF18806">
    <property type="entry name" value="Importin_rep_3"/>
    <property type="match status" value="1"/>
</dbReference>
<dbReference type="GO" id="GO:0005634">
    <property type="term" value="C:nucleus"/>
    <property type="evidence" value="ECO:0007669"/>
    <property type="project" value="UniProtKB-SubCell"/>
</dbReference>
<name>A0AAD7EHF0_9AGAR</name>
<dbReference type="PANTHER" id="PTHR12363:SF33">
    <property type="entry name" value="IMPORTIN-13"/>
    <property type="match status" value="1"/>
</dbReference>
<evidence type="ECO:0000256" key="5">
    <source>
        <dbReference type="SAM" id="MobiDB-lite"/>
    </source>
</evidence>
<dbReference type="Proteomes" id="UP001218218">
    <property type="component" value="Unassembled WGS sequence"/>
</dbReference>
<evidence type="ECO:0000256" key="3">
    <source>
        <dbReference type="ARBA" id="ARBA00022448"/>
    </source>
</evidence>
<reference evidence="6" key="1">
    <citation type="submission" date="2023-03" db="EMBL/GenBank/DDBJ databases">
        <title>Massive genome expansion in bonnet fungi (Mycena s.s.) driven by repeated elements and novel gene families across ecological guilds.</title>
        <authorList>
            <consortium name="Lawrence Berkeley National Laboratory"/>
            <person name="Harder C.B."/>
            <person name="Miyauchi S."/>
            <person name="Viragh M."/>
            <person name="Kuo A."/>
            <person name="Thoen E."/>
            <person name="Andreopoulos B."/>
            <person name="Lu D."/>
            <person name="Skrede I."/>
            <person name="Drula E."/>
            <person name="Henrissat B."/>
            <person name="Morin E."/>
            <person name="Kohler A."/>
            <person name="Barry K."/>
            <person name="LaButti K."/>
            <person name="Morin E."/>
            <person name="Salamov A."/>
            <person name="Lipzen A."/>
            <person name="Mereny Z."/>
            <person name="Hegedus B."/>
            <person name="Baldrian P."/>
            <person name="Stursova M."/>
            <person name="Weitz H."/>
            <person name="Taylor A."/>
            <person name="Grigoriev I.V."/>
            <person name="Nagy L.G."/>
            <person name="Martin F."/>
            <person name="Kauserud H."/>
        </authorList>
    </citation>
    <scope>NUCLEOTIDE SEQUENCE</scope>
    <source>
        <strain evidence="6">CBHHK002</strain>
    </source>
</reference>
<dbReference type="Gene3D" id="1.25.10.10">
    <property type="entry name" value="Leucine-rich Repeat Variant"/>
    <property type="match status" value="3"/>
</dbReference>
<dbReference type="SUPFAM" id="SSF48371">
    <property type="entry name" value="ARM repeat"/>
    <property type="match status" value="2"/>
</dbReference>
<evidence type="ECO:0000313" key="6">
    <source>
        <dbReference type="EMBL" id="KAJ7321688.1"/>
    </source>
</evidence>
<proteinExistence type="inferred from homology"/>
<sequence>MSTPPPPSASSVPALAASDIEHAIALIQAAYSPSASSSTSTSSGGTAIQSLQSTLLSIQRTPAAWALVLPLLAHADPNVQFFGAHTAHAKIARGELSTLTPEEQEGLRRELVREAGVQGRTRVVRRKVYGAVVALAVRLVPLGAWGPPGDDTAGQSGDEASQDWIGSTVRALAAAGVRSGDIHEFLAGVAEDVGSANLLPQPRIALDASLRRAAPLVVQSVAAVLQGAPDDDLAPALTCLAAWLPAKLLPDAELAALVPLLIALLNSQNPLNNDAHTERTQKIGAALSDLLARPPASWGPAVLLEPLLLWAYATFPAFSSPDVTVPDYALRLPHGANAQLTTHARLLVALADAGVEWVAGHLVDASAVQHPGGGVPRAVLAQTLVHLMLALSAQDPGGARLSASYYAGGASTAQGEQGDDDADDDDDDGEQQGPGPLGFWYLLQEALWEIPAANTHLFASSASSHSPFPSNPSTPLPQEHDMDDDDPERFRRGSPWTPGVVRTGSYAFSGAAANPGTPADEAGAGGRGGGAAEKAEERRTAHARAAYVALVRVLRAKAVCARGWGRGEFSLCFGSQRRVWESFREWGEPARVESALGGTPFSPPHRLERFGVYRRDVGDTIINAYYILRDDLLVYLVDEAAKGGAWETTVLVSTFPSLPPRLPSPALLHPSLLLYLSASLHPYTFLAACDTRPPLTPPSQTIESPLFLLRAVHEALDLDATSFSPTALPSSAPALSVGGAALDRLFGDEVWGRLPMATGDTGAVAGAEAGGGQNGGKGGREAETRLRRTALGVVDTYAAYFTTRAPEALLAPLRYVLGALGDADAGVCLQAALALRSLCDANRRALAARISAFAEVHAGLGGVPDSEKGKVLQSIASVIQALPPVEGVAPVEALVGPVLQRLGAALGAAAAHPEPARATTILQLEFLAGIARGLTRTADPLAFDEDDAEGGGAEVEAVRVAREDPRTGALRDALFNAVAQVAELWSADAEVGQALSELFKAITALPADVTLMSLPAGPLLGVVCRAAGRRLNGVWLALAAILIAQLNPPPLILSSLKTGPSEEAEACVRQAVGALVTAALGVLGAPGGMVENPDIVQEFFACMDRVAQDFTAAFCTLPDGAFDALIQCAISALALQERYSLVAACTFLGTLIHRVALYAPLSAGELQLLQAHMIRAHGRAIMRAVLCGFAGAAPRSVSANLLELLSSLVGRWDERAVAEAEGEMRATETARSGGGARGWAASIVFAEDFIPSRAGHADKERFVKTVVSSRSVKKTKEAANQFMMVAWGMEGSTFGYSSAS</sequence>
<gene>
    <name evidence="6" type="ORF">DFH08DRAFT_1085875</name>
</gene>
<protein>
    <recommendedName>
        <fullName evidence="8">Importin-13</fullName>
    </recommendedName>
</protein>
<organism evidence="6 7">
    <name type="scientific">Mycena albidolilacea</name>
    <dbReference type="NCBI Taxonomy" id="1033008"/>
    <lineage>
        <taxon>Eukaryota</taxon>
        <taxon>Fungi</taxon>
        <taxon>Dikarya</taxon>
        <taxon>Basidiomycota</taxon>
        <taxon>Agaricomycotina</taxon>
        <taxon>Agaricomycetes</taxon>
        <taxon>Agaricomycetidae</taxon>
        <taxon>Agaricales</taxon>
        <taxon>Marasmiineae</taxon>
        <taxon>Mycenaceae</taxon>
        <taxon>Mycena</taxon>
    </lineage>
</organism>
<dbReference type="InterPro" id="IPR016024">
    <property type="entry name" value="ARM-type_fold"/>
</dbReference>
<feature type="region of interest" description="Disordered" evidence="5">
    <location>
        <begin position="460"/>
        <end position="537"/>
    </location>
</feature>